<dbReference type="AlphaFoldDB" id="A0A183LM68"/>
<keyword evidence="3" id="KW-1185">Reference proteome</keyword>
<feature type="compositionally biased region" description="Basic and acidic residues" evidence="1">
    <location>
        <begin position="89"/>
        <end position="98"/>
    </location>
</feature>
<protein>
    <submittedName>
        <fullName evidence="2">Uncharacterized protein</fullName>
    </submittedName>
</protein>
<name>A0A183LM68_9TREM</name>
<accession>A0A183LM68</accession>
<proteinExistence type="predicted"/>
<gene>
    <name evidence="2" type="ORF">SMRZ_LOCUS4893</name>
</gene>
<organism evidence="2 3">
    <name type="scientific">Schistosoma margrebowiei</name>
    <dbReference type="NCBI Taxonomy" id="48269"/>
    <lineage>
        <taxon>Eukaryota</taxon>
        <taxon>Metazoa</taxon>
        <taxon>Spiralia</taxon>
        <taxon>Lophotrochozoa</taxon>
        <taxon>Platyhelminthes</taxon>
        <taxon>Trematoda</taxon>
        <taxon>Digenea</taxon>
        <taxon>Strigeidida</taxon>
        <taxon>Schistosomatoidea</taxon>
        <taxon>Schistosomatidae</taxon>
        <taxon>Schistosoma</taxon>
    </lineage>
</organism>
<dbReference type="EMBL" id="UZAI01001603">
    <property type="protein sequence ID" value="VDO63614.1"/>
    <property type="molecule type" value="Genomic_DNA"/>
</dbReference>
<reference evidence="2 3" key="1">
    <citation type="submission" date="2018-11" db="EMBL/GenBank/DDBJ databases">
        <authorList>
            <consortium name="Pathogen Informatics"/>
        </authorList>
    </citation>
    <scope>NUCLEOTIDE SEQUENCE [LARGE SCALE GENOMIC DNA]</scope>
    <source>
        <strain evidence="2 3">Zambia</strain>
    </source>
</reference>
<evidence type="ECO:0000256" key="1">
    <source>
        <dbReference type="SAM" id="MobiDB-lite"/>
    </source>
</evidence>
<dbReference type="Proteomes" id="UP000277204">
    <property type="component" value="Unassembled WGS sequence"/>
</dbReference>
<feature type="compositionally biased region" description="Basic and acidic residues" evidence="1">
    <location>
        <begin position="67"/>
        <end position="80"/>
    </location>
</feature>
<evidence type="ECO:0000313" key="2">
    <source>
        <dbReference type="EMBL" id="VDO63614.1"/>
    </source>
</evidence>
<sequence length="98" mass="11200">MMVECNQQETLNPSFVLFGTLQHGLSVILRELVLPDEFDPVSPNFTMSRIDVSVIFGIFKGCEKEKGQKNTLRQETEADMQRMNNNLKDPGRIAQERV</sequence>
<feature type="region of interest" description="Disordered" evidence="1">
    <location>
        <begin position="67"/>
        <end position="98"/>
    </location>
</feature>
<evidence type="ECO:0000313" key="3">
    <source>
        <dbReference type="Proteomes" id="UP000277204"/>
    </source>
</evidence>